<dbReference type="GO" id="GO:0008970">
    <property type="term" value="F:phospholipase A1 activity"/>
    <property type="evidence" value="ECO:0007669"/>
    <property type="project" value="UniProtKB-UniRule"/>
</dbReference>
<comment type="function">
    <text evidence="2">Acylhydrolase that catalyzes the hydrolysis of phospholipids at the sn-1 position.</text>
</comment>
<sequence length="78" mass="9160">MHNGQSSMANIQYWLLHRSSKEEFELEVDRFIALVNKIMDAVKEGYLVPTSWWVEKNKGMVQFADGSWTLLDHEEDDD</sequence>
<dbReference type="InterPro" id="IPR033556">
    <property type="entry name" value="PLA"/>
</dbReference>
<comment type="caution">
    <text evidence="3">The sequence shown here is derived from an EMBL/GenBank/DDBJ whole genome shotgun (WGS) entry which is preliminary data.</text>
</comment>
<dbReference type="Proteomes" id="UP000631114">
    <property type="component" value="Unassembled WGS sequence"/>
</dbReference>
<keyword evidence="1 2" id="KW-0378">Hydrolase</keyword>
<dbReference type="GO" id="GO:0016042">
    <property type="term" value="P:lipid catabolic process"/>
    <property type="evidence" value="ECO:0007669"/>
    <property type="project" value="UniProtKB-UniRule"/>
</dbReference>
<name>A0A835GTL4_9MAGN</name>
<dbReference type="InterPro" id="IPR029058">
    <property type="entry name" value="AB_hydrolase_fold"/>
</dbReference>
<keyword evidence="2" id="KW-0443">Lipid metabolism</keyword>
<dbReference type="AlphaFoldDB" id="A0A835GTL4"/>
<accession>A0A835GTL4</accession>
<dbReference type="PANTHER" id="PTHR31828:SF1">
    <property type="entry name" value="PHOSPHOLIPASE A1-IIGAMMA"/>
    <property type="match status" value="1"/>
</dbReference>
<dbReference type="PANTHER" id="PTHR31828">
    <property type="entry name" value="PHOSPHOLIPASE A1-IIGAMMA"/>
    <property type="match status" value="1"/>
</dbReference>
<proteinExistence type="inferred from homology"/>
<keyword evidence="2" id="KW-0442">Lipid degradation</keyword>
<comment type="similarity">
    <text evidence="2">Belongs to the AB hydrolase superfamily. Lipase family.</text>
</comment>
<evidence type="ECO:0000256" key="1">
    <source>
        <dbReference type="ARBA" id="ARBA00022801"/>
    </source>
</evidence>
<evidence type="ECO:0000313" key="3">
    <source>
        <dbReference type="EMBL" id="KAF9587371.1"/>
    </source>
</evidence>
<evidence type="ECO:0000256" key="2">
    <source>
        <dbReference type="RuleBase" id="RU367093"/>
    </source>
</evidence>
<dbReference type="OrthoDB" id="438440at2759"/>
<organism evidence="3 4">
    <name type="scientific">Coptis chinensis</name>
    <dbReference type="NCBI Taxonomy" id="261450"/>
    <lineage>
        <taxon>Eukaryota</taxon>
        <taxon>Viridiplantae</taxon>
        <taxon>Streptophyta</taxon>
        <taxon>Embryophyta</taxon>
        <taxon>Tracheophyta</taxon>
        <taxon>Spermatophyta</taxon>
        <taxon>Magnoliopsida</taxon>
        <taxon>Ranunculales</taxon>
        <taxon>Ranunculaceae</taxon>
        <taxon>Coptidoideae</taxon>
        <taxon>Coptis</taxon>
    </lineage>
</organism>
<reference evidence="3 4" key="1">
    <citation type="submission" date="2020-10" db="EMBL/GenBank/DDBJ databases">
        <title>The Coptis chinensis genome and diversification of protoberbering-type alkaloids.</title>
        <authorList>
            <person name="Wang B."/>
            <person name="Shu S."/>
            <person name="Song C."/>
            <person name="Liu Y."/>
        </authorList>
    </citation>
    <scope>NUCLEOTIDE SEQUENCE [LARGE SCALE GENOMIC DNA]</scope>
    <source>
        <strain evidence="3">HL-2020</strain>
        <tissue evidence="3">Leaf</tissue>
    </source>
</reference>
<evidence type="ECO:0000313" key="4">
    <source>
        <dbReference type="Proteomes" id="UP000631114"/>
    </source>
</evidence>
<gene>
    <name evidence="3" type="ORF">IFM89_001471</name>
</gene>
<dbReference type="EMBL" id="JADFTS010000009">
    <property type="protein sequence ID" value="KAF9587371.1"/>
    <property type="molecule type" value="Genomic_DNA"/>
</dbReference>
<dbReference type="Gene3D" id="3.40.50.1820">
    <property type="entry name" value="alpha/beta hydrolase"/>
    <property type="match status" value="1"/>
</dbReference>
<keyword evidence="4" id="KW-1185">Reference proteome</keyword>
<protein>
    <recommendedName>
        <fullName evidence="2">Phospholipase A1</fullName>
        <ecNumber evidence="2">3.1.1.-</ecNumber>
    </recommendedName>
</protein>
<dbReference type="EC" id="3.1.1.-" evidence="2"/>